<evidence type="ECO:0000256" key="8">
    <source>
        <dbReference type="RuleBase" id="RU364100"/>
    </source>
</evidence>
<dbReference type="Gene3D" id="3.90.1680.10">
    <property type="entry name" value="SOS response associated peptidase-like"/>
    <property type="match status" value="1"/>
</dbReference>
<dbReference type="SUPFAM" id="SSF143081">
    <property type="entry name" value="BB1717-like"/>
    <property type="match status" value="1"/>
</dbReference>
<comment type="similarity">
    <text evidence="1 8">Belongs to the SOS response-associated peptidase family.</text>
</comment>
<dbReference type="GO" id="GO:0008233">
    <property type="term" value="F:peptidase activity"/>
    <property type="evidence" value="ECO:0007669"/>
    <property type="project" value="UniProtKB-KW"/>
</dbReference>
<evidence type="ECO:0000256" key="5">
    <source>
        <dbReference type="ARBA" id="ARBA00023124"/>
    </source>
</evidence>
<dbReference type="InterPro" id="IPR003738">
    <property type="entry name" value="SRAP"/>
</dbReference>
<evidence type="ECO:0000313" key="10">
    <source>
        <dbReference type="Proteomes" id="UP000619260"/>
    </source>
</evidence>
<dbReference type="EMBL" id="BOPF01000033">
    <property type="protein sequence ID" value="GIJ50154.1"/>
    <property type="molecule type" value="Genomic_DNA"/>
</dbReference>
<reference evidence="9" key="1">
    <citation type="submission" date="2021-01" db="EMBL/GenBank/DDBJ databases">
        <title>Whole genome shotgun sequence of Virgisporangium aliadipatigenens NBRC 105644.</title>
        <authorList>
            <person name="Komaki H."/>
            <person name="Tamura T."/>
        </authorList>
    </citation>
    <scope>NUCLEOTIDE SEQUENCE</scope>
    <source>
        <strain evidence="9">NBRC 105644</strain>
    </source>
</reference>
<dbReference type="GO" id="GO:0016829">
    <property type="term" value="F:lyase activity"/>
    <property type="evidence" value="ECO:0007669"/>
    <property type="project" value="UniProtKB-KW"/>
</dbReference>
<evidence type="ECO:0000256" key="1">
    <source>
        <dbReference type="ARBA" id="ARBA00008136"/>
    </source>
</evidence>
<proteinExistence type="inferred from homology"/>
<sequence length="346" mass="36593">MSRARSGSRSVLEPSEIADSTSARAVIDLEPGRRTLALTGPSAVGAGQGAGVWIAVATGTVCRPVVGRLPRVVIGRPGRRRVRAVGRSGMSAGRQTNGATATVDPMCGRYATTRSAVDLAALFDAQDETDDGLAPDYNVAPTDSVPVVRVSKSADARVISLVSWGLVPSYAKDTKGAARMINARAETVATSGAFKSSFAKRRCLVPADGWYEWVKLGPKEKQAYFMTPRDGGVVVFAGLWSVWGDAERKLLTCSVVTTGARGDLATVHDRMPLTLSPDKWDTWLDGDADPDLLLAPPTDEYLSGFEIRPVGSAVGDVRNDGPSLVTRIPGIGTPVKPDGRVDLTLF</sequence>
<evidence type="ECO:0000256" key="6">
    <source>
        <dbReference type="ARBA" id="ARBA00023125"/>
    </source>
</evidence>
<dbReference type="AlphaFoldDB" id="A0A8J4DTW0"/>
<name>A0A8J4DTW0_9ACTN</name>
<comment type="caution">
    <text evidence="9">The sequence shown here is derived from an EMBL/GenBank/DDBJ whole genome shotgun (WGS) entry which is preliminary data.</text>
</comment>
<gene>
    <name evidence="9" type="ORF">Val02_70400</name>
</gene>
<evidence type="ECO:0000256" key="3">
    <source>
        <dbReference type="ARBA" id="ARBA00022763"/>
    </source>
</evidence>
<dbReference type="PANTHER" id="PTHR13604">
    <property type="entry name" value="DC12-RELATED"/>
    <property type="match status" value="1"/>
</dbReference>
<dbReference type="GO" id="GO:0006508">
    <property type="term" value="P:proteolysis"/>
    <property type="evidence" value="ECO:0007669"/>
    <property type="project" value="UniProtKB-KW"/>
</dbReference>
<dbReference type="PANTHER" id="PTHR13604:SF0">
    <property type="entry name" value="ABASIC SITE PROCESSING PROTEIN HMCES"/>
    <property type="match status" value="1"/>
</dbReference>
<keyword evidence="4 8" id="KW-0378">Hydrolase</keyword>
<evidence type="ECO:0000256" key="7">
    <source>
        <dbReference type="ARBA" id="ARBA00023239"/>
    </source>
</evidence>
<dbReference type="Proteomes" id="UP000619260">
    <property type="component" value="Unassembled WGS sequence"/>
</dbReference>
<keyword evidence="5" id="KW-0190">Covalent protein-DNA linkage</keyword>
<keyword evidence="3" id="KW-0227">DNA damage</keyword>
<dbReference type="EC" id="3.4.-.-" evidence="8"/>
<evidence type="ECO:0000256" key="4">
    <source>
        <dbReference type="ARBA" id="ARBA00022801"/>
    </source>
</evidence>
<accession>A0A8J4DTW0</accession>
<dbReference type="Pfam" id="PF02586">
    <property type="entry name" value="SRAP"/>
    <property type="match status" value="1"/>
</dbReference>
<dbReference type="GO" id="GO:0106300">
    <property type="term" value="P:protein-DNA covalent cross-linking repair"/>
    <property type="evidence" value="ECO:0007669"/>
    <property type="project" value="InterPro"/>
</dbReference>
<protein>
    <recommendedName>
        <fullName evidence="8">Abasic site processing protein</fullName>
        <ecNumber evidence="8">3.4.-.-</ecNumber>
    </recommendedName>
</protein>
<evidence type="ECO:0000313" key="9">
    <source>
        <dbReference type="EMBL" id="GIJ50154.1"/>
    </source>
</evidence>
<keyword evidence="6" id="KW-0238">DNA-binding</keyword>
<organism evidence="9 10">
    <name type="scientific">Virgisporangium aliadipatigenens</name>
    <dbReference type="NCBI Taxonomy" id="741659"/>
    <lineage>
        <taxon>Bacteria</taxon>
        <taxon>Bacillati</taxon>
        <taxon>Actinomycetota</taxon>
        <taxon>Actinomycetes</taxon>
        <taxon>Micromonosporales</taxon>
        <taxon>Micromonosporaceae</taxon>
        <taxon>Virgisporangium</taxon>
    </lineage>
</organism>
<keyword evidence="2 8" id="KW-0645">Protease</keyword>
<dbReference type="InterPro" id="IPR036590">
    <property type="entry name" value="SRAP-like"/>
</dbReference>
<keyword evidence="10" id="KW-1185">Reference proteome</keyword>
<evidence type="ECO:0000256" key="2">
    <source>
        <dbReference type="ARBA" id="ARBA00022670"/>
    </source>
</evidence>
<keyword evidence="7" id="KW-0456">Lyase</keyword>
<dbReference type="GO" id="GO:0003697">
    <property type="term" value="F:single-stranded DNA binding"/>
    <property type="evidence" value="ECO:0007669"/>
    <property type="project" value="InterPro"/>
</dbReference>